<dbReference type="PRINTS" id="PR00069">
    <property type="entry name" value="ALDKETRDTASE"/>
</dbReference>
<keyword evidence="6" id="KW-1185">Reference proteome</keyword>
<proteinExistence type="inferred from homology"/>
<evidence type="ECO:0000256" key="1">
    <source>
        <dbReference type="ARBA" id="ARBA00007905"/>
    </source>
</evidence>
<accession>A0ABU3GNH3</accession>
<evidence type="ECO:0000313" key="6">
    <source>
        <dbReference type="Proteomes" id="UP001258315"/>
    </source>
</evidence>
<evidence type="ECO:0000256" key="3">
    <source>
        <dbReference type="ARBA" id="ARBA00023002"/>
    </source>
</evidence>
<dbReference type="PANTHER" id="PTHR43827">
    <property type="entry name" value="2,5-DIKETO-D-GLUCONIC ACID REDUCTASE"/>
    <property type="match status" value="1"/>
</dbReference>
<dbReference type="EMBL" id="JAVLVU010000001">
    <property type="protein sequence ID" value="MDT3401324.1"/>
    <property type="molecule type" value="Genomic_DNA"/>
</dbReference>
<evidence type="ECO:0000259" key="4">
    <source>
        <dbReference type="Pfam" id="PF00248"/>
    </source>
</evidence>
<keyword evidence="2" id="KW-0521">NADP</keyword>
<dbReference type="PIRSF" id="PIRSF000097">
    <property type="entry name" value="AKR"/>
    <property type="match status" value="1"/>
</dbReference>
<comment type="caution">
    <text evidence="5">The sequence shown here is derived from an EMBL/GenBank/DDBJ whole genome shotgun (WGS) entry which is preliminary data.</text>
</comment>
<evidence type="ECO:0000313" key="5">
    <source>
        <dbReference type="EMBL" id="MDT3401324.1"/>
    </source>
</evidence>
<dbReference type="InterPro" id="IPR023210">
    <property type="entry name" value="NADP_OxRdtase_dom"/>
</dbReference>
<dbReference type="InterPro" id="IPR036812">
    <property type="entry name" value="NAD(P)_OxRdtase_dom_sf"/>
</dbReference>
<name>A0ABU3GNH3_9SPHI</name>
<sequence length="281" mass="31887">MEKIRLSNDAVMPMLGLGVYQLTDPQECERAVINAIDAGYRLIDTASAYGNEKAVGQAIKNSGINRNELFITTKVWVSDAGYGSTKNAIERSLQRLDVDYIDLYLVHQAVGDYYGSWRAMSESNKNGTIRTLGVSNFFPDRIADLIAHHEIKPAVNQIEVHPFYQRAHEHQFLQRNDVQVQSWASFAEGRNDLFLNDLLAGIGRRYNKSVAQVTLRWLIQRGIAVIPRSARKERIKENAAIWDFSLTAEEMSAIATLDRKVSAFFDHRDPGIIAKWVDRKF</sequence>
<dbReference type="InterPro" id="IPR018170">
    <property type="entry name" value="Aldo/ket_reductase_CS"/>
</dbReference>
<dbReference type="CDD" id="cd19133">
    <property type="entry name" value="AKR_AKR5F1"/>
    <property type="match status" value="1"/>
</dbReference>
<dbReference type="InterPro" id="IPR020471">
    <property type="entry name" value="AKR"/>
</dbReference>
<keyword evidence="3 5" id="KW-0560">Oxidoreductase</keyword>
<dbReference type="SUPFAM" id="SSF51430">
    <property type="entry name" value="NAD(P)-linked oxidoreductase"/>
    <property type="match status" value="1"/>
</dbReference>
<dbReference type="Gene3D" id="3.20.20.100">
    <property type="entry name" value="NADP-dependent oxidoreductase domain"/>
    <property type="match status" value="1"/>
</dbReference>
<dbReference type="GO" id="GO:0016491">
    <property type="term" value="F:oxidoreductase activity"/>
    <property type="evidence" value="ECO:0007669"/>
    <property type="project" value="UniProtKB-KW"/>
</dbReference>
<dbReference type="Proteomes" id="UP001258315">
    <property type="component" value="Unassembled WGS sequence"/>
</dbReference>
<feature type="domain" description="NADP-dependent oxidoreductase" evidence="4">
    <location>
        <begin position="15"/>
        <end position="257"/>
    </location>
</feature>
<gene>
    <name evidence="5" type="ORF">QE417_000396</name>
</gene>
<dbReference type="PROSITE" id="PS00062">
    <property type="entry name" value="ALDOKETO_REDUCTASE_2"/>
    <property type="match status" value="1"/>
</dbReference>
<reference evidence="6" key="1">
    <citation type="submission" date="2023-07" db="EMBL/GenBank/DDBJ databases">
        <title>Functional and genomic diversity of the sorghum phyllosphere microbiome.</title>
        <authorList>
            <person name="Shade A."/>
        </authorList>
    </citation>
    <scope>NUCLEOTIDE SEQUENCE [LARGE SCALE GENOMIC DNA]</scope>
    <source>
        <strain evidence="6">SORGH_AS_0422</strain>
    </source>
</reference>
<dbReference type="PANTHER" id="PTHR43827:SF3">
    <property type="entry name" value="NADP-DEPENDENT OXIDOREDUCTASE DOMAIN-CONTAINING PROTEIN"/>
    <property type="match status" value="1"/>
</dbReference>
<evidence type="ECO:0000256" key="2">
    <source>
        <dbReference type="ARBA" id="ARBA00022857"/>
    </source>
</evidence>
<dbReference type="EC" id="1.1.1.346" evidence="5"/>
<organism evidence="5 6">
    <name type="scientific">Mucilaginibacter terrae</name>
    <dbReference type="NCBI Taxonomy" id="1955052"/>
    <lineage>
        <taxon>Bacteria</taxon>
        <taxon>Pseudomonadati</taxon>
        <taxon>Bacteroidota</taxon>
        <taxon>Sphingobacteriia</taxon>
        <taxon>Sphingobacteriales</taxon>
        <taxon>Sphingobacteriaceae</taxon>
        <taxon>Mucilaginibacter</taxon>
    </lineage>
</organism>
<dbReference type="PROSITE" id="PS00798">
    <property type="entry name" value="ALDOKETO_REDUCTASE_1"/>
    <property type="match status" value="1"/>
</dbReference>
<dbReference type="RefSeq" id="WP_311947183.1">
    <property type="nucleotide sequence ID" value="NZ_JAVLVU010000001.1"/>
</dbReference>
<dbReference type="Pfam" id="PF00248">
    <property type="entry name" value="Aldo_ket_red"/>
    <property type="match status" value="1"/>
</dbReference>
<protein>
    <submittedName>
        <fullName evidence="5">2,5-diketo-D-gluconate reductase A</fullName>
        <ecNumber evidence="5">1.1.1.346</ecNumber>
    </submittedName>
</protein>
<comment type="similarity">
    <text evidence="1">Belongs to the aldo/keto reductase family.</text>
</comment>